<gene>
    <name evidence="14" type="ORF">KY46_08005</name>
</gene>
<dbReference type="PANTHER" id="PTHR43394:SF1">
    <property type="entry name" value="ATP-BINDING CASSETTE SUB-FAMILY B MEMBER 10, MITOCHONDRIAL"/>
    <property type="match status" value="1"/>
</dbReference>
<keyword evidence="6" id="KW-0378">Hydrolase</keyword>
<evidence type="ECO:0000256" key="5">
    <source>
        <dbReference type="ARBA" id="ARBA00022741"/>
    </source>
</evidence>
<feature type="domain" description="Peptidase C39" evidence="13">
    <location>
        <begin position="1"/>
        <end position="121"/>
    </location>
</feature>
<dbReference type="SUPFAM" id="SSF90123">
    <property type="entry name" value="ABC transporter transmembrane region"/>
    <property type="match status" value="1"/>
</dbReference>
<dbReference type="Proteomes" id="UP000033633">
    <property type="component" value="Unassembled WGS sequence"/>
</dbReference>
<evidence type="ECO:0000259" key="13">
    <source>
        <dbReference type="PROSITE" id="PS50990"/>
    </source>
</evidence>
<reference evidence="14 15" key="1">
    <citation type="submission" date="2014-12" db="EMBL/GenBank/DDBJ databases">
        <title>Mercury Reductase activity and rhizosphere competence traits in the genome of root associated Photobacterium halotolerans MELD1.</title>
        <authorList>
            <person name="Mathew D.C."/>
            <person name="Huang C.-C."/>
        </authorList>
    </citation>
    <scope>NUCLEOTIDE SEQUENCE [LARGE SCALE GENOMIC DNA]</scope>
    <source>
        <strain evidence="14 15">MELD1</strain>
    </source>
</reference>
<dbReference type="EMBL" id="JWYV01000005">
    <property type="protein sequence ID" value="KKD00211.1"/>
    <property type="molecule type" value="Genomic_DNA"/>
</dbReference>
<evidence type="ECO:0000256" key="8">
    <source>
        <dbReference type="ARBA" id="ARBA00022989"/>
    </source>
</evidence>
<keyword evidence="9 10" id="KW-0472">Membrane</keyword>
<dbReference type="Gene3D" id="3.40.50.300">
    <property type="entry name" value="P-loop containing nucleotide triphosphate hydrolases"/>
    <property type="match status" value="1"/>
</dbReference>
<protein>
    <submittedName>
        <fullName evidence="14">ABC transporter</fullName>
    </submittedName>
</protein>
<dbReference type="RefSeq" id="WP_046220131.1">
    <property type="nucleotide sequence ID" value="NZ_JWYV01000005.1"/>
</dbReference>
<evidence type="ECO:0000256" key="10">
    <source>
        <dbReference type="SAM" id="Phobius"/>
    </source>
</evidence>
<dbReference type="Gene3D" id="1.20.1560.10">
    <property type="entry name" value="ABC transporter type 1, transmembrane domain"/>
    <property type="match status" value="1"/>
</dbReference>
<keyword evidence="8 10" id="KW-1133">Transmembrane helix</keyword>
<dbReference type="GO" id="GO:0008233">
    <property type="term" value="F:peptidase activity"/>
    <property type="evidence" value="ECO:0007669"/>
    <property type="project" value="InterPro"/>
</dbReference>
<keyword evidence="7" id="KW-0067">ATP-binding</keyword>
<dbReference type="InterPro" id="IPR027417">
    <property type="entry name" value="P-loop_NTPase"/>
</dbReference>
<dbReference type="Pfam" id="PF00664">
    <property type="entry name" value="ABC_membrane"/>
    <property type="match status" value="1"/>
</dbReference>
<dbReference type="InterPro" id="IPR036640">
    <property type="entry name" value="ABC1_TM_sf"/>
</dbReference>
<comment type="subcellular location">
    <subcellularLocation>
        <location evidence="1">Cell membrane</location>
        <topology evidence="1">Multi-pass membrane protein</topology>
    </subcellularLocation>
</comment>
<proteinExistence type="predicted"/>
<dbReference type="Pfam" id="PF03412">
    <property type="entry name" value="Peptidase_C39"/>
    <property type="match status" value="1"/>
</dbReference>
<dbReference type="PROSITE" id="PS50990">
    <property type="entry name" value="PEPTIDASE_C39"/>
    <property type="match status" value="1"/>
</dbReference>
<organism evidence="14 15">
    <name type="scientific">Photobacterium halotolerans</name>
    <dbReference type="NCBI Taxonomy" id="265726"/>
    <lineage>
        <taxon>Bacteria</taxon>
        <taxon>Pseudomonadati</taxon>
        <taxon>Pseudomonadota</taxon>
        <taxon>Gammaproteobacteria</taxon>
        <taxon>Vibrionales</taxon>
        <taxon>Vibrionaceae</taxon>
        <taxon>Photobacterium</taxon>
    </lineage>
</organism>
<evidence type="ECO:0000313" key="14">
    <source>
        <dbReference type="EMBL" id="KKD00211.1"/>
    </source>
</evidence>
<dbReference type="STRING" id="265726.KY46_08005"/>
<dbReference type="PROSITE" id="PS50929">
    <property type="entry name" value="ABC_TM1F"/>
    <property type="match status" value="1"/>
</dbReference>
<name>A0A0F5VDG9_9GAMM</name>
<dbReference type="PROSITE" id="PS50893">
    <property type="entry name" value="ABC_TRANSPORTER_2"/>
    <property type="match status" value="1"/>
</dbReference>
<dbReference type="InterPro" id="IPR039421">
    <property type="entry name" value="Type_1_exporter"/>
</dbReference>
<evidence type="ECO:0000256" key="9">
    <source>
        <dbReference type="ARBA" id="ARBA00023136"/>
    </source>
</evidence>
<evidence type="ECO:0000256" key="4">
    <source>
        <dbReference type="ARBA" id="ARBA00022692"/>
    </source>
</evidence>
<accession>A0A0F5VDG9</accession>
<dbReference type="SMART" id="SM00382">
    <property type="entry name" value="AAA"/>
    <property type="match status" value="1"/>
</dbReference>
<evidence type="ECO:0000313" key="15">
    <source>
        <dbReference type="Proteomes" id="UP000033633"/>
    </source>
</evidence>
<keyword evidence="4 10" id="KW-0812">Transmembrane</keyword>
<feature type="transmembrane region" description="Helical" evidence="10">
    <location>
        <begin position="379"/>
        <end position="400"/>
    </location>
</feature>
<evidence type="ECO:0000256" key="2">
    <source>
        <dbReference type="ARBA" id="ARBA00022448"/>
    </source>
</evidence>
<evidence type="ECO:0000256" key="7">
    <source>
        <dbReference type="ARBA" id="ARBA00022840"/>
    </source>
</evidence>
<feature type="domain" description="ABC transmembrane type-1" evidence="12">
    <location>
        <begin position="157"/>
        <end position="435"/>
    </location>
</feature>
<dbReference type="PROSITE" id="PS00211">
    <property type="entry name" value="ABC_TRANSPORTER_1"/>
    <property type="match status" value="1"/>
</dbReference>
<feature type="transmembrane region" description="Helical" evidence="10">
    <location>
        <begin position="157"/>
        <end position="179"/>
    </location>
</feature>
<dbReference type="OrthoDB" id="9782586at2"/>
<keyword evidence="5" id="KW-0547">Nucleotide-binding</keyword>
<sequence>MTDPLLLALIVVSRHYGVANTPDALIADLPLPDGQLTPFLLPRAAEKAGLDAKEEKMALEKLPPMLLPAILLLKGNNACVAVSIDHEKQQVAVISPQFESKERWIAFSELNDSYTGHLFLLKKRFRYDERSPELLKPTQGHWFWGTLWLSRNIYRDVFIASILINLFAIATPLFTRLVYDKIVPNQAFDSLWVLASGITLIFGFDFVLKLMRSYFIDVAGKKSDILISAKLFAKVMGLRMEARPPSVGALARHLQEFEAIREFFTSATITSLIDLPFAILFLVVIWLIAGPLVIIPIVALAFLILYSLLVQRPLRRSIEEGSRLSSQKHANLIESLSGLDTIKRFEAQSQFQYKWEEAVAHMANWSIKSRRLTDSVQNTAGFCQQFVTVGMIVFGVYQIAAGELTMGGLIAVSMLSSRAVGPLVQLALLSTRYHQAKSAKTIIEQLMALPVEQEADKRFLHRAALQGRIQFSQVSFQYPGQQRMALKDLDLTIEPGEKVAIIGRVGSGKTTIERLIMGLYKPSAGSISLDDTDIGQLHPTDIRRNIGSVPQDLMLFYGSVRDNIALGRSQVSDEAILRAAERAGVTAFTRQDEAGLDRQVGEGGQALSGGQKQAIAIARALLTEPKVLVMDEPSSNMDNKAEQALKQVLNRLDNDETLILFTHKTSMLDVVDRILVLEQGQLVADGPKEQVLQQLRKGNLNGGKIGAG</sequence>
<feature type="transmembrane region" description="Helical" evidence="10">
    <location>
        <begin position="293"/>
        <end position="310"/>
    </location>
</feature>
<feature type="domain" description="ABC transporter" evidence="11">
    <location>
        <begin position="469"/>
        <end position="704"/>
    </location>
</feature>
<dbReference type="InterPro" id="IPR005074">
    <property type="entry name" value="Peptidase_C39"/>
</dbReference>
<dbReference type="InterPro" id="IPR011527">
    <property type="entry name" value="ABC1_TM_dom"/>
</dbReference>
<keyword evidence="2" id="KW-0813">Transport</keyword>
<comment type="caution">
    <text evidence="14">The sequence shown here is derived from an EMBL/GenBank/DDBJ whole genome shotgun (WGS) entry which is preliminary data.</text>
</comment>
<dbReference type="GO" id="GO:0006508">
    <property type="term" value="P:proteolysis"/>
    <property type="evidence" value="ECO:0007669"/>
    <property type="project" value="InterPro"/>
</dbReference>
<dbReference type="InterPro" id="IPR017750">
    <property type="entry name" value="ATPase_T1SS"/>
</dbReference>
<dbReference type="InterPro" id="IPR003593">
    <property type="entry name" value="AAA+_ATPase"/>
</dbReference>
<dbReference type="NCBIfam" id="TIGR03375">
    <property type="entry name" value="type_I_sec_LssB"/>
    <property type="match status" value="1"/>
</dbReference>
<dbReference type="InterPro" id="IPR017871">
    <property type="entry name" value="ABC_transporter-like_CS"/>
</dbReference>
<evidence type="ECO:0000256" key="6">
    <source>
        <dbReference type="ARBA" id="ARBA00022801"/>
    </source>
</evidence>
<dbReference type="CDD" id="cd03245">
    <property type="entry name" value="ABCC_bacteriocin_exporters"/>
    <property type="match status" value="1"/>
</dbReference>
<dbReference type="GO" id="GO:0016887">
    <property type="term" value="F:ATP hydrolysis activity"/>
    <property type="evidence" value="ECO:0007669"/>
    <property type="project" value="InterPro"/>
</dbReference>
<dbReference type="Pfam" id="PF00005">
    <property type="entry name" value="ABC_tran"/>
    <property type="match status" value="1"/>
</dbReference>
<evidence type="ECO:0000256" key="3">
    <source>
        <dbReference type="ARBA" id="ARBA00022475"/>
    </source>
</evidence>
<dbReference type="GO" id="GO:0005524">
    <property type="term" value="F:ATP binding"/>
    <property type="evidence" value="ECO:0007669"/>
    <property type="project" value="UniProtKB-KW"/>
</dbReference>
<dbReference type="GO" id="GO:0005886">
    <property type="term" value="C:plasma membrane"/>
    <property type="evidence" value="ECO:0007669"/>
    <property type="project" value="UniProtKB-SubCell"/>
</dbReference>
<keyword evidence="15" id="KW-1185">Reference proteome</keyword>
<dbReference type="CDD" id="cd18587">
    <property type="entry name" value="ABC_6TM_LapB_like"/>
    <property type="match status" value="1"/>
</dbReference>
<dbReference type="FunFam" id="3.40.50.300:FF:000299">
    <property type="entry name" value="ABC transporter ATP-binding protein/permease"/>
    <property type="match status" value="1"/>
</dbReference>
<keyword evidence="3" id="KW-1003">Cell membrane</keyword>
<evidence type="ECO:0000256" key="1">
    <source>
        <dbReference type="ARBA" id="ARBA00004651"/>
    </source>
</evidence>
<dbReference type="InterPro" id="IPR003439">
    <property type="entry name" value="ABC_transporter-like_ATP-bd"/>
</dbReference>
<dbReference type="Gene3D" id="3.90.70.10">
    <property type="entry name" value="Cysteine proteinases"/>
    <property type="match status" value="1"/>
</dbReference>
<dbReference type="PANTHER" id="PTHR43394">
    <property type="entry name" value="ATP-DEPENDENT PERMEASE MDL1, MITOCHONDRIAL"/>
    <property type="match status" value="1"/>
</dbReference>
<dbReference type="SUPFAM" id="SSF52540">
    <property type="entry name" value="P-loop containing nucleoside triphosphate hydrolases"/>
    <property type="match status" value="1"/>
</dbReference>
<feature type="transmembrane region" description="Helical" evidence="10">
    <location>
        <begin position="191"/>
        <end position="208"/>
    </location>
</feature>
<evidence type="ECO:0000259" key="11">
    <source>
        <dbReference type="PROSITE" id="PS50893"/>
    </source>
</evidence>
<evidence type="ECO:0000259" key="12">
    <source>
        <dbReference type="PROSITE" id="PS50929"/>
    </source>
</evidence>
<dbReference type="AlphaFoldDB" id="A0A0F5VDG9"/>
<dbReference type="PATRIC" id="fig|265726.11.peg.3725"/>
<dbReference type="GO" id="GO:0015421">
    <property type="term" value="F:ABC-type oligopeptide transporter activity"/>
    <property type="evidence" value="ECO:0007669"/>
    <property type="project" value="TreeGrafter"/>
</dbReference>